<feature type="compositionally biased region" description="Low complexity" evidence="1">
    <location>
        <begin position="213"/>
        <end position="237"/>
    </location>
</feature>
<dbReference type="EMBL" id="SFCI01001318">
    <property type="protein sequence ID" value="TFY76110.1"/>
    <property type="molecule type" value="Genomic_DNA"/>
</dbReference>
<comment type="caution">
    <text evidence="2">The sequence shown here is derived from an EMBL/GenBank/DDBJ whole genome shotgun (WGS) entry which is preliminary data.</text>
</comment>
<evidence type="ECO:0000313" key="2">
    <source>
        <dbReference type="EMBL" id="TFY76110.1"/>
    </source>
</evidence>
<sequence length="363" mass="39765">MTPPTPTPLPAGGGGVHVMGQSLPDRRLSVAPLKEDVKSPAHPRWLNAAIDWLWTIDKTPKWRILIMLWAEHEAALRFAENKRLPTWARPPQVYYWQKRARKFDCIPVIDSIESYGCAVIGWYESMQPNFRRGPGFHMWREGDASDFDTLNASGVNGIFILIMTVAWWLYSVNNLDTSTDAERRTILHAEVMEFVEDISWMFTQIHPTAPFTMPSTLSSDPSSPSVVSSTALPPVLSRAPSPAPLAVDETVSPASSTRSKRRRDTVTSVRTTTGVAEEAAATTTMPEGSSKRRRNAKATTAMPGSTTTSPASSTGSSQRPRQARTTTAAATTPKTSPGSSLSSSKRGRHTVTATTSSASKRRR</sequence>
<evidence type="ECO:0000256" key="1">
    <source>
        <dbReference type="SAM" id="MobiDB-lite"/>
    </source>
</evidence>
<evidence type="ECO:0000313" key="3">
    <source>
        <dbReference type="Proteomes" id="UP000298061"/>
    </source>
</evidence>
<dbReference type="AlphaFoldDB" id="A0A4Y9ZPC7"/>
<proteinExistence type="predicted"/>
<dbReference type="Proteomes" id="UP000298061">
    <property type="component" value="Unassembled WGS sequence"/>
</dbReference>
<keyword evidence="3" id="KW-1185">Reference proteome</keyword>
<organism evidence="2 3">
    <name type="scientific">Hericium alpestre</name>
    <dbReference type="NCBI Taxonomy" id="135208"/>
    <lineage>
        <taxon>Eukaryota</taxon>
        <taxon>Fungi</taxon>
        <taxon>Dikarya</taxon>
        <taxon>Basidiomycota</taxon>
        <taxon>Agaricomycotina</taxon>
        <taxon>Agaricomycetes</taxon>
        <taxon>Russulales</taxon>
        <taxon>Hericiaceae</taxon>
        <taxon>Hericium</taxon>
    </lineage>
</organism>
<dbReference type="OrthoDB" id="3262009at2759"/>
<reference evidence="2 3" key="1">
    <citation type="submission" date="2019-02" db="EMBL/GenBank/DDBJ databases">
        <title>Genome sequencing of the rare red list fungi Hericium alpestre (H. flagellum).</title>
        <authorList>
            <person name="Buettner E."/>
            <person name="Kellner H."/>
        </authorList>
    </citation>
    <scope>NUCLEOTIDE SEQUENCE [LARGE SCALE GENOMIC DNA]</scope>
    <source>
        <strain evidence="2 3">DSM 108284</strain>
    </source>
</reference>
<name>A0A4Y9ZPC7_9AGAM</name>
<gene>
    <name evidence="2" type="ORF">EWM64_g7902</name>
</gene>
<protein>
    <submittedName>
        <fullName evidence="2">Uncharacterized protein</fullName>
    </submittedName>
</protein>
<feature type="compositionally biased region" description="Low complexity" evidence="1">
    <location>
        <begin position="266"/>
        <end position="284"/>
    </location>
</feature>
<feature type="region of interest" description="Disordered" evidence="1">
    <location>
        <begin position="213"/>
        <end position="363"/>
    </location>
</feature>
<feature type="compositionally biased region" description="Low complexity" evidence="1">
    <location>
        <begin position="298"/>
        <end position="344"/>
    </location>
</feature>
<feature type="compositionally biased region" description="Polar residues" evidence="1">
    <location>
        <begin position="351"/>
        <end position="363"/>
    </location>
</feature>
<accession>A0A4Y9ZPC7</accession>
<dbReference type="STRING" id="135208.A0A4Y9ZPC7"/>